<dbReference type="EMBL" id="QYUJ01000002">
    <property type="protein sequence ID" value="RJF75949.1"/>
    <property type="molecule type" value="Genomic_DNA"/>
</dbReference>
<dbReference type="InterPro" id="IPR007159">
    <property type="entry name" value="SpoVT-AbrB_dom"/>
</dbReference>
<sequence length="79" mass="8617">MNGKISTWGNSLALRIPRDYAQTLGLSSDTPVTLELSQGGLLIRPARQRPSLDDLLRGVTPELIGGEEAWGQAQGQEEW</sequence>
<dbReference type="PANTHER" id="PTHR40516:SF1">
    <property type="entry name" value="ANTITOXIN CHPS-RELATED"/>
    <property type="match status" value="1"/>
</dbReference>
<evidence type="ECO:0000313" key="4">
    <source>
        <dbReference type="Proteomes" id="UP000286287"/>
    </source>
</evidence>
<name>A0A418VIH1_9DEIO</name>
<dbReference type="PANTHER" id="PTHR40516">
    <property type="entry name" value="ANTITOXIN CHPS-RELATED"/>
    <property type="match status" value="1"/>
</dbReference>
<feature type="domain" description="SpoVT-AbrB" evidence="1">
    <location>
        <begin position="6"/>
        <end position="51"/>
    </location>
</feature>
<evidence type="ECO:0000313" key="3">
    <source>
        <dbReference type="EMBL" id="RJF75950.1"/>
    </source>
</evidence>
<dbReference type="OrthoDB" id="9795766at2"/>
<evidence type="ECO:0000259" key="1">
    <source>
        <dbReference type="SMART" id="SM00966"/>
    </source>
</evidence>
<dbReference type="Gene3D" id="2.10.260.10">
    <property type="match status" value="1"/>
</dbReference>
<comment type="caution">
    <text evidence="2">The sequence shown here is derived from an EMBL/GenBank/DDBJ whole genome shotgun (WGS) entry which is preliminary data.</text>
</comment>
<proteinExistence type="predicted"/>
<dbReference type="EMBL" id="QYUJ01000002">
    <property type="protein sequence ID" value="RJF75950.1"/>
    <property type="molecule type" value="Genomic_DNA"/>
</dbReference>
<organism evidence="2 4">
    <name type="scientific">Deinococcus cavernae</name>
    <dbReference type="NCBI Taxonomy" id="2320857"/>
    <lineage>
        <taxon>Bacteria</taxon>
        <taxon>Thermotogati</taxon>
        <taxon>Deinococcota</taxon>
        <taxon>Deinococci</taxon>
        <taxon>Deinococcales</taxon>
        <taxon>Deinococcaceae</taxon>
        <taxon>Deinococcus</taxon>
    </lineage>
</organism>
<dbReference type="InterPro" id="IPR037914">
    <property type="entry name" value="SpoVT-AbrB_sf"/>
</dbReference>
<dbReference type="GO" id="GO:0097351">
    <property type="term" value="F:toxin sequestering activity"/>
    <property type="evidence" value="ECO:0007669"/>
    <property type="project" value="InterPro"/>
</dbReference>
<evidence type="ECO:0000313" key="2">
    <source>
        <dbReference type="EMBL" id="RJF75949.1"/>
    </source>
</evidence>
<dbReference type="Pfam" id="PF04014">
    <property type="entry name" value="MazE_antitoxin"/>
    <property type="match status" value="1"/>
</dbReference>
<reference evidence="2 4" key="1">
    <citation type="submission" date="2018-09" db="EMBL/GenBank/DDBJ databases">
        <authorList>
            <person name="Zhu H."/>
        </authorList>
    </citation>
    <scope>NUCLEOTIDE SEQUENCE [LARGE SCALE GENOMIC DNA]</scope>
    <source>
        <strain evidence="2 4">K2S05-167</strain>
    </source>
</reference>
<accession>A0A418VIH1</accession>
<dbReference type="SMART" id="SM00966">
    <property type="entry name" value="SpoVT_AbrB"/>
    <property type="match status" value="1"/>
</dbReference>
<dbReference type="SUPFAM" id="SSF89447">
    <property type="entry name" value="AbrB/MazE/MraZ-like"/>
    <property type="match status" value="1"/>
</dbReference>
<dbReference type="AlphaFoldDB" id="A0A418VIH1"/>
<dbReference type="GO" id="GO:0003677">
    <property type="term" value="F:DNA binding"/>
    <property type="evidence" value="ECO:0007669"/>
    <property type="project" value="UniProtKB-KW"/>
</dbReference>
<keyword evidence="2" id="KW-0238">DNA-binding</keyword>
<gene>
    <name evidence="2" type="ORF">D3875_00290</name>
    <name evidence="3" type="ORF">D3875_00365</name>
</gene>
<dbReference type="Proteomes" id="UP000286287">
    <property type="component" value="Unassembled WGS sequence"/>
</dbReference>
<keyword evidence="4" id="KW-1185">Reference proteome</keyword>
<dbReference type="InterPro" id="IPR039052">
    <property type="entry name" value="Antitox_PemI-like"/>
</dbReference>
<protein>
    <submittedName>
        <fullName evidence="2">AbrB/MazE/SpoVT family DNA-binding domain-containing protein</fullName>
    </submittedName>
</protein>